<feature type="domain" description="XdhC- CoxI" evidence="1">
    <location>
        <begin position="51"/>
        <end position="111"/>
    </location>
</feature>
<organism evidence="3 4">
    <name type="scientific">Paracoccus aurantiacus</name>
    <dbReference type="NCBI Taxonomy" id="2599412"/>
    <lineage>
        <taxon>Bacteria</taxon>
        <taxon>Pseudomonadati</taxon>
        <taxon>Pseudomonadota</taxon>
        <taxon>Alphaproteobacteria</taxon>
        <taxon>Rhodobacterales</taxon>
        <taxon>Paracoccaceae</taxon>
        <taxon>Paracoccus</taxon>
    </lineage>
</organism>
<gene>
    <name evidence="3" type="ORF">FQV27_06470</name>
</gene>
<proteinExistence type="predicted"/>
<protein>
    <submittedName>
        <fullName evidence="3">XdhC family protein</fullName>
    </submittedName>
</protein>
<evidence type="ECO:0000313" key="4">
    <source>
        <dbReference type="Proteomes" id="UP000321562"/>
    </source>
</evidence>
<evidence type="ECO:0000259" key="1">
    <source>
        <dbReference type="Pfam" id="PF02625"/>
    </source>
</evidence>
<dbReference type="InterPro" id="IPR027051">
    <property type="entry name" value="XdhC_Rossmann_dom"/>
</dbReference>
<dbReference type="InterPro" id="IPR052698">
    <property type="entry name" value="MoCofactor_Util/Proc"/>
</dbReference>
<keyword evidence="4" id="KW-1185">Reference proteome</keyword>
<dbReference type="EMBL" id="VOPL01000002">
    <property type="protein sequence ID" value="TXB69760.1"/>
    <property type="molecule type" value="Genomic_DNA"/>
</dbReference>
<dbReference type="Pfam" id="PF02625">
    <property type="entry name" value="XdhC_CoxI"/>
    <property type="match status" value="1"/>
</dbReference>
<evidence type="ECO:0000313" key="3">
    <source>
        <dbReference type="EMBL" id="TXB69760.1"/>
    </source>
</evidence>
<accession>A0A5C6S585</accession>
<evidence type="ECO:0000259" key="2">
    <source>
        <dbReference type="Pfam" id="PF13478"/>
    </source>
</evidence>
<comment type="caution">
    <text evidence="3">The sequence shown here is derived from an EMBL/GenBank/DDBJ whole genome shotgun (WGS) entry which is preliminary data.</text>
</comment>
<sequence length="329" mass="34971">MQTRFLLRRMPRESLLKDATSSHDLQGAKGVAQSAVICESDFPVQAIAPDAALAIITGIEGASYRPLGAGMVIDNDGHRTGSLSSGCLERDVALHAQAVLNDGKPRALRYGHGSPFVDITLPCGGSLDIAVIPPPDQQLLDRTCKQLAAREPARITLLPDGQLTDAPVPNGLTIHIRPQPRLVVFGKGPEAACFARISQQAGYPVKLFSPDAETLAEAGFGSELTGIDWPADLSLDPYTAVTLFFHDHDREPALLAHALQSPAFLIGAQGSLRAHERRCAALKQLGIADEMIARLASPFGLIPSTRDPRTLAVSVLAQVLERAAANQAP</sequence>
<dbReference type="AlphaFoldDB" id="A0A5C6S585"/>
<dbReference type="PANTHER" id="PTHR30388:SF4">
    <property type="entry name" value="MOLYBDENUM COFACTOR INSERTION CHAPERONE PAOD"/>
    <property type="match status" value="1"/>
</dbReference>
<dbReference type="Gene3D" id="3.40.50.720">
    <property type="entry name" value="NAD(P)-binding Rossmann-like Domain"/>
    <property type="match status" value="1"/>
</dbReference>
<dbReference type="Proteomes" id="UP000321562">
    <property type="component" value="Unassembled WGS sequence"/>
</dbReference>
<dbReference type="Pfam" id="PF13478">
    <property type="entry name" value="XdhC_C"/>
    <property type="match status" value="1"/>
</dbReference>
<feature type="domain" description="XdhC Rossmann" evidence="2">
    <location>
        <begin position="182"/>
        <end position="319"/>
    </location>
</feature>
<dbReference type="InterPro" id="IPR003777">
    <property type="entry name" value="XdhC_CoxI"/>
</dbReference>
<dbReference type="PANTHER" id="PTHR30388">
    <property type="entry name" value="ALDEHYDE OXIDOREDUCTASE MOLYBDENUM COFACTOR ASSEMBLY PROTEIN"/>
    <property type="match status" value="1"/>
</dbReference>
<dbReference type="OrthoDB" id="9815497at2"/>
<reference evidence="3 4" key="1">
    <citation type="submission" date="2019-08" db="EMBL/GenBank/DDBJ databases">
        <authorList>
            <person name="Ye J."/>
        </authorList>
    </citation>
    <scope>NUCLEOTIDE SEQUENCE [LARGE SCALE GENOMIC DNA]</scope>
    <source>
        <strain evidence="3 4">TK008</strain>
    </source>
</reference>
<name>A0A5C6S585_9RHOB</name>